<gene>
    <name evidence="3" type="ORF">FQY83_06555</name>
</gene>
<name>A0A5C5UB42_9GAMM</name>
<feature type="transmembrane region" description="Helical" evidence="2">
    <location>
        <begin position="277"/>
        <end position="299"/>
    </location>
</feature>
<evidence type="ECO:0000256" key="1">
    <source>
        <dbReference type="SAM" id="MobiDB-lite"/>
    </source>
</evidence>
<sequence length="409" mass="45246">MTTPSDPQAASPALPAAPEARGDCANCGTPLLGEHCYACGQPVKGLVRHFSSLVGDVLDSVFEWDSRTPRTLWPLLARPGYLALEYFAGRRIRYVSPFRLFFFLAILTFFVGRLVISFGSENPVRLGGDSGIETARNIAEVEQARDEALAGLAAERAELAPKIEAAEGHAAPANVGTITGLRTADAALQAAETAIRAQADERIAAFRRSEETGGPPPVPRPHRLNFGGDTPWDPEKNPIRIGWLPQFANDWLNRQVARTEKNVQRLQEDPDLFKDSLLGAVPSTLFVLLPLFALMLKVAYLFKRRLYMEHLIVALHSHAFLCLSLLLVFLTMALERWLAPQGGALKIVFDLVEAALWCWMPLYLLLMQKRVYGQGWTMTLIKYAVIGFCYSMLLSFGAAFTTIASLVWM</sequence>
<keyword evidence="4" id="KW-1185">Reference proteome</keyword>
<feature type="transmembrane region" description="Helical" evidence="2">
    <location>
        <begin position="344"/>
        <end position="366"/>
    </location>
</feature>
<accession>A0A5C5UB42</accession>
<dbReference type="EMBL" id="VOHK01000002">
    <property type="protein sequence ID" value="TWT22670.1"/>
    <property type="molecule type" value="Genomic_DNA"/>
</dbReference>
<keyword evidence="2" id="KW-0472">Membrane</keyword>
<reference evidence="3 4" key="1">
    <citation type="journal article" date="2008" name="Int. J. Syst. Evol. Microbiol.">
        <title>Luteimonas marina sp. nov., isolated from seawater.</title>
        <authorList>
            <person name="Baik K.S."/>
            <person name="Park S.C."/>
            <person name="Kim M.S."/>
            <person name="Kim E.M."/>
            <person name="Park C."/>
            <person name="Chun J."/>
            <person name="Seong C.N."/>
        </authorList>
    </citation>
    <scope>NUCLEOTIDE SEQUENCE [LARGE SCALE GENOMIC DNA]</scope>
    <source>
        <strain evidence="3 4">FR1330</strain>
    </source>
</reference>
<dbReference type="AlphaFoldDB" id="A0A5C5UB42"/>
<organism evidence="3 4">
    <name type="scientific">Luteimonas marina</name>
    <dbReference type="NCBI Taxonomy" id="488485"/>
    <lineage>
        <taxon>Bacteria</taxon>
        <taxon>Pseudomonadati</taxon>
        <taxon>Pseudomonadota</taxon>
        <taxon>Gammaproteobacteria</taxon>
        <taxon>Lysobacterales</taxon>
        <taxon>Lysobacteraceae</taxon>
        <taxon>Luteimonas</taxon>
    </lineage>
</organism>
<protein>
    <submittedName>
        <fullName evidence="3">DUF3667 domain-containing protein</fullName>
    </submittedName>
</protein>
<feature type="region of interest" description="Disordered" evidence="1">
    <location>
        <begin position="1"/>
        <end position="20"/>
    </location>
</feature>
<dbReference type="RefSeq" id="WP_146386256.1">
    <property type="nucleotide sequence ID" value="NZ_VOHK01000002.1"/>
</dbReference>
<evidence type="ECO:0000313" key="3">
    <source>
        <dbReference type="EMBL" id="TWT22670.1"/>
    </source>
</evidence>
<dbReference type="Pfam" id="PF12412">
    <property type="entry name" value="DUF3667"/>
    <property type="match status" value="1"/>
</dbReference>
<dbReference type="InterPro" id="IPR022134">
    <property type="entry name" value="DUF3667"/>
</dbReference>
<evidence type="ECO:0000313" key="4">
    <source>
        <dbReference type="Proteomes" id="UP000319980"/>
    </source>
</evidence>
<feature type="transmembrane region" description="Helical" evidence="2">
    <location>
        <begin position="100"/>
        <end position="119"/>
    </location>
</feature>
<feature type="region of interest" description="Disordered" evidence="1">
    <location>
        <begin position="207"/>
        <end position="231"/>
    </location>
</feature>
<feature type="transmembrane region" description="Helical" evidence="2">
    <location>
        <begin position="311"/>
        <end position="332"/>
    </location>
</feature>
<feature type="compositionally biased region" description="Low complexity" evidence="1">
    <location>
        <begin position="1"/>
        <end position="19"/>
    </location>
</feature>
<keyword evidence="2" id="KW-1133">Transmembrane helix</keyword>
<evidence type="ECO:0000256" key="2">
    <source>
        <dbReference type="SAM" id="Phobius"/>
    </source>
</evidence>
<comment type="caution">
    <text evidence="3">The sequence shown here is derived from an EMBL/GenBank/DDBJ whole genome shotgun (WGS) entry which is preliminary data.</text>
</comment>
<dbReference type="Proteomes" id="UP000319980">
    <property type="component" value="Unassembled WGS sequence"/>
</dbReference>
<dbReference type="OrthoDB" id="9111327at2"/>
<feature type="transmembrane region" description="Helical" evidence="2">
    <location>
        <begin position="387"/>
        <end position="408"/>
    </location>
</feature>
<keyword evidence="2" id="KW-0812">Transmembrane</keyword>
<proteinExistence type="predicted"/>